<dbReference type="AlphaFoldDB" id="A0A0N4U940"/>
<keyword evidence="3 7" id="KW-0472">Membrane</keyword>
<evidence type="ECO:0000313" key="10">
    <source>
        <dbReference type="Proteomes" id="UP000038040"/>
    </source>
</evidence>
<comment type="subcellular location">
    <subcellularLocation>
        <location evidence="1">Membrane</location>
    </subcellularLocation>
</comment>
<evidence type="ECO:0000256" key="3">
    <source>
        <dbReference type="ARBA" id="ARBA00023136"/>
    </source>
</evidence>
<dbReference type="InterPro" id="IPR002165">
    <property type="entry name" value="Plexin_repeat"/>
</dbReference>
<dbReference type="STRING" id="318479.A0A0N4U940"/>
<dbReference type="WBParaSite" id="DME_0000358401-mRNA-1">
    <property type="protein sequence ID" value="DME_0000358401-mRNA-1"/>
    <property type="gene ID" value="DME_0000358401"/>
</dbReference>
<evidence type="ECO:0000256" key="2">
    <source>
        <dbReference type="ARBA" id="ARBA00022902"/>
    </source>
</evidence>
<accession>A0A0N4U940</accession>
<dbReference type="Proteomes" id="UP000038040">
    <property type="component" value="Unplaced"/>
</dbReference>
<keyword evidence="11" id="KW-1185">Reference proteome</keyword>
<dbReference type="Proteomes" id="UP000274756">
    <property type="component" value="Unassembled WGS sequence"/>
</dbReference>
<evidence type="ECO:0000256" key="4">
    <source>
        <dbReference type="ARBA" id="ARBA00023157"/>
    </source>
</evidence>
<dbReference type="InterPro" id="IPR016201">
    <property type="entry name" value="PSI"/>
</dbReference>
<dbReference type="EMBL" id="UYYG01001161">
    <property type="protein sequence ID" value="VDN57616.1"/>
    <property type="molecule type" value="Genomic_DNA"/>
</dbReference>
<evidence type="ECO:0000259" key="8">
    <source>
        <dbReference type="PROSITE" id="PS51004"/>
    </source>
</evidence>
<dbReference type="PANTHER" id="PTHR11036:SF127">
    <property type="entry name" value="SEMAPHORIN-1A"/>
    <property type="match status" value="1"/>
</dbReference>
<dbReference type="Pfam" id="PF01403">
    <property type="entry name" value="Sema"/>
    <property type="match status" value="1"/>
</dbReference>
<dbReference type="Gene3D" id="3.30.1680.10">
    <property type="entry name" value="ligand-binding face of the semaphorins, domain 2"/>
    <property type="match status" value="1"/>
</dbReference>
<protein>
    <submittedName>
        <fullName evidence="12">Sema domain-containing protein</fullName>
    </submittedName>
</protein>
<dbReference type="PROSITE" id="PS51004">
    <property type="entry name" value="SEMA"/>
    <property type="match status" value="1"/>
</dbReference>
<dbReference type="GO" id="GO:0045499">
    <property type="term" value="F:chemorepellent activity"/>
    <property type="evidence" value="ECO:0007669"/>
    <property type="project" value="TreeGrafter"/>
</dbReference>
<dbReference type="InterPro" id="IPR027231">
    <property type="entry name" value="Semaphorin"/>
</dbReference>
<evidence type="ECO:0000256" key="1">
    <source>
        <dbReference type="ARBA" id="ARBA00004370"/>
    </source>
</evidence>
<dbReference type="InterPro" id="IPR001627">
    <property type="entry name" value="Semap_dom"/>
</dbReference>
<dbReference type="InterPro" id="IPR015943">
    <property type="entry name" value="WD40/YVTN_repeat-like_dom_sf"/>
</dbReference>
<dbReference type="GO" id="GO:0007411">
    <property type="term" value="P:axon guidance"/>
    <property type="evidence" value="ECO:0007669"/>
    <property type="project" value="TreeGrafter"/>
</dbReference>
<dbReference type="GO" id="GO:0005886">
    <property type="term" value="C:plasma membrane"/>
    <property type="evidence" value="ECO:0007669"/>
    <property type="project" value="TreeGrafter"/>
</dbReference>
<sequence>MMKDIVYNISIESFVEVQWIKWPSQDNVVKECLMKGKPKIQCHNYIRVLAKNSNSKILICGTNAFKPMCRMYEREKFSGYRLDFEFSGLGIAPYDPDHNSTFLLDNDLLYAGTVSDFTGADPLIHRRNVTNVNDRGIRTERNDIKYLNEPQFVGIFKDNKFCKARHSFQHVYIWLREQAVQYENCAKAIHSRVVRLCRSDNGGPQLYANEWTSFVKATLNCSVPGDYPFYFDQIEAITVVPYSKEQASTSVVYAVFRSPLAGISSSAICVFNLTHMSDVFENSTYGRSDSTSRQLSEETLKFRPGKCANDSRSLKENMIASLRANLILDDSIQNHFNSPISIYSGSDRFTQIAVDPQVLALDGHCYDVIFIGTDGGNILKIVNLAGISDVKMQTSYHIYTVETMNAPIRNLMLYHANSGYVDDHYLIVVSDNTVWRIPIAYCGRSHSCADCISLRDPHCAWDSQLEQCVVVNEHSGHYKQNILEGHSDEICLDASFSRVLSPEKEETTVKYGEICLCEDKKPPELCAMAGTAFSKISTESARSTLSDRNSIIFLCIGVAVLALLFGFLMGSLYSCWKMPPKDQVSPCGSFRQPPQPVYNGNNMPQYLVNSSNNVINAYEMTPKFLGRNSRDGTPVSLTVCVFFG</sequence>
<evidence type="ECO:0000313" key="12">
    <source>
        <dbReference type="WBParaSite" id="DME_0000358401-mRNA-1"/>
    </source>
</evidence>
<reference evidence="12" key="1">
    <citation type="submission" date="2017-02" db="UniProtKB">
        <authorList>
            <consortium name="WormBaseParasite"/>
        </authorList>
    </citation>
    <scope>IDENTIFICATION</scope>
</reference>
<evidence type="ECO:0000256" key="5">
    <source>
        <dbReference type="ARBA" id="ARBA00023180"/>
    </source>
</evidence>
<dbReference type="Gene3D" id="2.130.10.10">
    <property type="entry name" value="YVTN repeat-like/Quinoprotein amine dehydrogenase"/>
    <property type="match status" value="1"/>
</dbReference>
<dbReference type="SUPFAM" id="SSF103575">
    <property type="entry name" value="Plexin repeat"/>
    <property type="match status" value="1"/>
</dbReference>
<dbReference type="GO" id="GO:0030335">
    <property type="term" value="P:positive regulation of cell migration"/>
    <property type="evidence" value="ECO:0007669"/>
    <property type="project" value="TreeGrafter"/>
</dbReference>
<name>A0A0N4U940_DRAME</name>
<comment type="caution">
    <text evidence="6">Lacks conserved residue(s) required for the propagation of feature annotation.</text>
</comment>
<keyword evidence="5" id="KW-0325">Glycoprotein</keyword>
<keyword evidence="4" id="KW-1015">Disulfide bond</keyword>
<dbReference type="InterPro" id="IPR036352">
    <property type="entry name" value="Semap_dom_sf"/>
</dbReference>
<dbReference type="GO" id="GO:0030215">
    <property type="term" value="F:semaphorin receptor binding"/>
    <property type="evidence" value="ECO:0007669"/>
    <property type="project" value="InterPro"/>
</dbReference>
<feature type="domain" description="Sema" evidence="8">
    <location>
        <begin position="1"/>
        <end position="439"/>
    </location>
</feature>
<proteinExistence type="predicted"/>
<dbReference type="PANTHER" id="PTHR11036">
    <property type="entry name" value="SEMAPHORIN"/>
    <property type="match status" value="1"/>
</dbReference>
<dbReference type="SMART" id="SM00630">
    <property type="entry name" value="Sema"/>
    <property type="match status" value="1"/>
</dbReference>
<dbReference type="OrthoDB" id="9988752at2759"/>
<organism evidence="10 12">
    <name type="scientific">Dracunculus medinensis</name>
    <name type="common">Guinea worm</name>
    <dbReference type="NCBI Taxonomy" id="318479"/>
    <lineage>
        <taxon>Eukaryota</taxon>
        <taxon>Metazoa</taxon>
        <taxon>Ecdysozoa</taxon>
        <taxon>Nematoda</taxon>
        <taxon>Chromadorea</taxon>
        <taxon>Rhabditida</taxon>
        <taxon>Spirurina</taxon>
        <taxon>Dracunculoidea</taxon>
        <taxon>Dracunculidae</taxon>
        <taxon>Dracunculus</taxon>
    </lineage>
</organism>
<feature type="transmembrane region" description="Helical" evidence="7">
    <location>
        <begin position="551"/>
        <end position="573"/>
    </location>
</feature>
<evidence type="ECO:0000256" key="7">
    <source>
        <dbReference type="SAM" id="Phobius"/>
    </source>
</evidence>
<keyword evidence="7" id="KW-1133">Transmembrane helix</keyword>
<keyword evidence="2" id="KW-0524">Neurogenesis</keyword>
<keyword evidence="7" id="KW-0812">Transmembrane</keyword>
<evidence type="ECO:0000313" key="9">
    <source>
        <dbReference type="EMBL" id="VDN57616.1"/>
    </source>
</evidence>
<dbReference type="Pfam" id="PF01437">
    <property type="entry name" value="PSI"/>
    <property type="match status" value="1"/>
</dbReference>
<evidence type="ECO:0000313" key="11">
    <source>
        <dbReference type="Proteomes" id="UP000274756"/>
    </source>
</evidence>
<dbReference type="SMART" id="SM00423">
    <property type="entry name" value="PSI"/>
    <property type="match status" value="1"/>
</dbReference>
<dbReference type="SUPFAM" id="SSF101912">
    <property type="entry name" value="Sema domain"/>
    <property type="match status" value="1"/>
</dbReference>
<evidence type="ECO:0000256" key="6">
    <source>
        <dbReference type="PROSITE-ProRule" id="PRU00352"/>
    </source>
</evidence>
<dbReference type="GO" id="GO:0071526">
    <property type="term" value="P:semaphorin-plexin signaling pathway"/>
    <property type="evidence" value="ECO:0007669"/>
    <property type="project" value="TreeGrafter"/>
</dbReference>
<gene>
    <name evidence="9" type="ORF">DME_LOCUS7589</name>
</gene>
<reference evidence="9 11" key="2">
    <citation type="submission" date="2018-11" db="EMBL/GenBank/DDBJ databases">
        <authorList>
            <consortium name="Pathogen Informatics"/>
        </authorList>
    </citation>
    <scope>NUCLEOTIDE SEQUENCE [LARGE SCALE GENOMIC DNA]</scope>
</reference>